<dbReference type="EMBL" id="RJJX01000008">
    <property type="protein sequence ID" value="RUT78515.1"/>
    <property type="molecule type" value="Genomic_DNA"/>
</dbReference>
<dbReference type="PROSITE" id="PS51257">
    <property type="entry name" value="PROKAR_LIPOPROTEIN"/>
    <property type="match status" value="1"/>
</dbReference>
<dbReference type="OrthoDB" id="1120007at2"/>
<dbReference type="AlphaFoldDB" id="A0A434AVJ7"/>
<comment type="caution">
    <text evidence="1">The sequence shown here is derived from an EMBL/GenBank/DDBJ whole genome shotgun (WGS) entry which is preliminary data.</text>
</comment>
<gene>
    <name evidence="1" type="ORF">DLK05_08045</name>
</gene>
<proteinExistence type="predicted"/>
<reference evidence="1 2" key="1">
    <citation type="submission" date="2018-11" db="EMBL/GenBank/DDBJ databases">
        <title>Parancylomarina longa gen. nov., sp. nov., isolated from sediments of southern Okinawa.</title>
        <authorList>
            <person name="Fu T."/>
        </authorList>
    </citation>
    <scope>NUCLEOTIDE SEQUENCE [LARGE SCALE GENOMIC DNA]</scope>
    <source>
        <strain evidence="1 2">T3-2 S1-C</strain>
    </source>
</reference>
<evidence type="ECO:0008006" key="3">
    <source>
        <dbReference type="Google" id="ProtNLM"/>
    </source>
</evidence>
<dbReference type="Proteomes" id="UP000282985">
    <property type="component" value="Unassembled WGS sequence"/>
</dbReference>
<evidence type="ECO:0000313" key="2">
    <source>
        <dbReference type="Proteomes" id="UP000282985"/>
    </source>
</evidence>
<sequence>MKIYLVVFLFLFSGLLFSSCDGNAPIDFPTEVIQLSGVSDSVFQILLDDSKLICLDQYLIEEMKEINSIDIEETHIAPIVAALQMVYLDSTIVAANTIKELHIHALCRQQLHQTMVKEDTLQPFFSNWFANGISGNSQLDELIAFYNLDIDSLGNAQYLISTDVGLNHQALAAKIRDFPFVKSANAQACIGDGSQIELIDSSPDQINLVFSYGWGDCPSGCIHRHYWDLSVSGSGIVELIRESGDKLP</sequence>
<accession>A0A434AVJ7</accession>
<dbReference type="RefSeq" id="WP_127343470.1">
    <property type="nucleotide sequence ID" value="NZ_RJJX01000008.1"/>
</dbReference>
<name>A0A434AVJ7_9BACT</name>
<organism evidence="1 2">
    <name type="scientific">Ancylomarina longa</name>
    <dbReference type="NCBI Taxonomy" id="2487017"/>
    <lineage>
        <taxon>Bacteria</taxon>
        <taxon>Pseudomonadati</taxon>
        <taxon>Bacteroidota</taxon>
        <taxon>Bacteroidia</taxon>
        <taxon>Marinilabiliales</taxon>
        <taxon>Marinifilaceae</taxon>
        <taxon>Ancylomarina</taxon>
    </lineage>
</organism>
<keyword evidence="2" id="KW-1185">Reference proteome</keyword>
<evidence type="ECO:0000313" key="1">
    <source>
        <dbReference type="EMBL" id="RUT78515.1"/>
    </source>
</evidence>
<protein>
    <recommendedName>
        <fullName evidence="3">Lipoprotein</fullName>
    </recommendedName>
</protein>